<accession>A0A1C6V864</accession>
<protein>
    <recommendedName>
        <fullName evidence="5">Lipoprotein LprG</fullName>
    </recommendedName>
</protein>
<dbReference type="Gene3D" id="2.50.20.20">
    <property type="match status" value="1"/>
</dbReference>
<evidence type="ECO:0000256" key="1">
    <source>
        <dbReference type="SAM" id="MobiDB-lite"/>
    </source>
</evidence>
<dbReference type="EMBL" id="FMIA01000002">
    <property type="protein sequence ID" value="SCL62347.1"/>
    <property type="molecule type" value="Genomic_DNA"/>
</dbReference>
<feature type="region of interest" description="Disordered" evidence="1">
    <location>
        <begin position="228"/>
        <end position="255"/>
    </location>
</feature>
<dbReference type="PROSITE" id="PS51257">
    <property type="entry name" value="PROKAR_LIPOPROTEIN"/>
    <property type="match status" value="1"/>
</dbReference>
<dbReference type="AlphaFoldDB" id="A0A1C6V864"/>
<dbReference type="OrthoDB" id="3379805at2"/>
<evidence type="ECO:0000256" key="2">
    <source>
        <dbReference type="SAM" id="SignalP"/>
    </source>
</evidence>
<evidence type="ECO:0000313" key="4">
    <source>
        <dbReference type="Proteomes" id="UP000198937"/>
    </source>
</evidence>
<keyword evidence="4" id="KW-1185">Reference proteome</keyword>
<organism evidence="3 4">
    <name type="scientific">Micromonospora yangpuensis</name>
    <dbReference type="NCBI Taxonomy" id="683228"/>
    <lineage>
        <taxon>Bacteria</taxon>
        <taxon>Bacillati</taxon>
        <taxon>Actinomycetota</taxon>
        <taxon>Actinomycetes</taxon>
        <taxon>Micromonosporales</taxon>
        <taxon>Micromonosporaceae</taxon>
        <taxon>Micromonospora</taxon>
    </lineage>
</organism>
<proteinExistence type="predicted"/>
<sequence>MRTRRLATTGAALVAAFGLTLTGCGSNGTDAPAGGAAPEASAPADPREELSAAALKLNEQSVRVEIKSSALNGEGVMDPKTKQVDMTMSLGEQGTFRMLTVGDDGYMKFSGVPGLPDNWLHLDVTKLGANGQLNIMPDGDPGGAKQLVNGVVDVEKTGDGAFSGTIDYTKAKPGDKAVEQMGEKAKAVPFTARVDDEGRMTELVVDTSVLHESLGKMTTTYSDFGTKVDVQKPPANETQEAPESLLRSFSGATTT</sequence>
<dbReference type="SUPFAM" id="SSF89392">
    <property type="entry name" value="Prokaryotic lipoproteins and lipoprotein localization factors"/>
    <property type="match status" value="1"/>
</dbReference>
<feature type="chain" id="PRO_5039046283" description="Lipoprotein LprG" evidence="2">
    <location>
        <begin position="23"/>
        <end position="255"/>
    </location>
</feature>
<reference evidence="4" key="1">
    <citation type="submission" date="2016-06" db="EMBL/GenBank/DDBJ databases">
        <authorList>
            <person name="Varghese N."/>
            <person name="Submissions Spin"/>
        </authorList>
    </citation>
    <scope>NUCLEOTIDE SEQUENCE [LARGE SCALE GENOMIC DNA]</scope>
    <source>
        <strain evidence="4">DSM 45577</strain>
    </source>
</reference>
<feature type="signal peptide" evidence="2">
    <location>
        <begin position="1"/>
        <end position="22"/>
    </location>
</feature>
<dbReference type="Proteomes" id="UP000198937">
    <property type="component" value="Unassembled WGS sequence"/>
</dbReference>
<evidence type="ECO:0000313" key="3">
    <source>
        <dbReference type="EMBL" id="SCL62347.1"/>
    </source>
</evidence>
<keyword evidence="2" id="KW-0732">Signal</keyword>
<name>A0A1C6V864_9ACTN</name>
<gene>
    <name evidence="3" type="ORF">GA0070617_4901</name>
</gene>
<dbReference type="InterPro" id="IPR029046">
    <property type="entry name" value="LolA/LolB/LppX"/>
</dbReference>
<evidence type="ECO:0008006" key="5">
    <source>
        <dbReference type="Google" id="ProtNLM"/>
    </source>
</evidence>
<dbReference type="RefSeq" id="WP_091443140.1">
    <property type="nucleotide sequence ID" value="NZ_BMMJ01000017.1"/>
</dbReference>